<evidence type="ECO:0000313" key="1">
    <source>
        <dbReference type="EMBL" id="GID67226.1"/>
    </source>
</evidence>
<organism evidence="1 2">
    <name type="scientific">Actinoplanes cyaneus</name>
    <dbReference type="NCBI Taxonomy" id="52696"/>
    <lineage>
        <taxon>Bacteria</taxon>
        <taxon>Bacillati</taxon>
        <taxon>Actinomycetota</taxon>
        <taxon>Actinomycetes</taxon>
        <taxon>Micromonosporales</taxon>
        <taxon>Micromonosporaceae</taxon>
        <taxon>Actinoplanes</taxon>
    </lineage>
</organism>
<reference evidence="1" key="1">
    <citation type="submission" date="2021-01" db="EMBL/GenBank/DDBJ databases">
        <title>Whole genome shotgun sequence of Actinoplanes cyaneus NBRC 14990.</title>
        <authorList>
            <person name="Komaki H."/>
            <person name="Tamura T."/>
        </authorList>
    </citation>
    <scope>NUCLEOTIDE SEQUENCE</scope>
    <source>
        <strain evidence="1">NBRC 14990</strain>
    </source>
</reference>
<proteinExistence type="predicted"/>
<dbReference type="Gene3D" id="3.40.50.300">
    <property type="entry name" value="P-loop containing nucleotide triphosphate hydrolases"/>
    <property type="match status" value="1"/>
</dbReference>
<dbReference type="InterPro" id="IPR027417">
    <property type="entry name" value="P-loop_NTPase"/>
</dbReference>
<keyword evidence="2" id="KW-1185">Reference proteome</keyword>
<gene>
    <name evidence="1" type="ORF">Acy02nite_51070</name>
</gene>
<dbReference type="AlphaFoldDB" id="A0A919IM79"/>
<dbReference type="Proteomes" id="UP000619479">
    <property type="component" value="Unassembled WGS sequence"/>
</dbReference>
<dbReference type="EMBL" id="BOMH01000038">
    <property type="protein sequence ID" value="GID67226.1"/>
    <property type="molecule type" value="Genomic_DNA"/>
</dbReference>
<comment type="caution">
    <text evidence="1">The sequence shown here is derived from an EMBL/GenBank/DDBJ whole genome shotgun (WGS) entry which is preliminary data.</text>
</comment>
<evidence type="ECO:0000313" key="2">
    <source>
        <dbReference type="Proteomes" id="UP000619479"/>
    </source>
</evidence>
<sequence>MTRLAETLDVLRRRSFVGRDAELAVFREALTGPGVLFVHGPGGVGKTALLDMFAHLTAETDRLPVRVDARHLTLGPDALPVPAGEDRPVLLIDTYELLEPLDDWIRERYLPSLPATCLVVIAGRRAPRPGWRADPAWREVLRVVELDNLTSSDGHAYLAAQGIAPPVHESLLSISRGHPLILSLLADAVRRGATPRSLRDVPDVLEALVSRLLAQTPSPRHRAALEACVPVPATTEDYLRSMVGDDAGELFAWLRGLTFIEESPYGLYPHDVVRDVLDADLRWRDPQRYAEMSRRKLTAFQDRVRAVAGVREQLEVVARMIVLNGARYSVRALNGLPPTMQAYADGLRDGDAEAVVAMTAAWQGPEQARLVAHWMRRSPEAFHIFRTGDGELRGYAAGLDVTEADLGADPGVDAMWRYPAKQGPLRPGERLRAWRFFLDREHGQRPSPSMTLFLARQMLDILLMRDDLAWTLAGAWQDGPWWGPAMEFLGFHPATGAEYEIGDLSYAVFARDWRRADAQEWARALHARQIGMPVTSPAGEHDDAPVLSEAEFTDAVRSALRHLHTPRLLQDNPLLRSRMIRRPARDGRPPAETLRELLEAGIGALEADLRELMTRTFLQPATTQARIAVTLHLSFNTYRRHRDRATAQLTAWLWRRETGQPTDREADDPQSR</sequence>
<protein>
    <submittedName>
        <fullName evidence="1">Uncharacterized protein</fullName>
    </submittedName>
</protein>
<name>A0A919IM79_9ACTN</name>
<dbReference type="CDD" id="cd00882">
    <property type="entry name" value="Ras_like_GTPase"/>
    <property type="match status" value="1"/>
</dbReference>
<dbReference type="SUPFAM" id="SSF52540">
    <property type="entry name" value="P-loop containing nucleoside triphosphate hydrolases"/>
    <property type="match status" value="1"/>
</dbReference>
<dbReference type="RefSeq" id="WP_203744726.1">
    <property type="nucleotide sequence ID" value="NZ_BAAAUC010000004.1"/>
</dbReference>
<accession>A0A919IM79</accession>